<dbReference type="InterPro" id="IPR050768">
    <property type="entry name" value="UPF0353/GerABKA_families"/>
</dbReference>
<dbReference type="SMART" id="SM00327">
    <property type="entry name" value="VWA"/>
    <property type="match status" value="1"/>
</dbReference>
<dbReference type="OrthoDB" id="9807628at2"/>
<keyword evidence="2 3" id="KW-0802">TPR repeat</keyword>
<dbReference type="InterPro" id="IPR013105">
    <property type="entry name" value="TPR_2"/>
</dbReference>
<evidence type="ECO:0000256" key="2">
    <source>
        <dbReference type="ARBA" id="ARBA00022803"/>
    </source>
</evidence>
<keyword evidence="7" id="KW-1185">Reference proteome</keyword>
<protein>
    <submittedName>
        <fullName evidence="6">Ca-activated chloride channel family protein</fullName>
    </submittedName>
</protein>
<gene>
    <name evidence="6" type="ORF">DFR39_11414</name>
</gene>
<dbReference type="Gene3D" id="3.40.50.410">
    <property type="entry name" value="von Willebrand factor, type A domain"/>
    <property type="match status" value="1"/>
</dbReference>
<evidence type="ECO:0000256" key="4">
    <source>
        <dbReference type="SAM" id="MobiDB-lite"/>
    </source>
</evidence>
<reference evidence="6 7" key="1">
    <citation type="submission" date="2019-03" db="EMBL/GenBank/DDBJ databases">
        <title>Genomic Encyclopedia of Type Strains, Phase IV (KMG-IV): sequencing the most valuable type-strain genomes for metagenomic binning, comparative biology and taxonomic classification.</title>
        <authorList>
            <person name="Goeker M."/>
        </authorList>
    </citation>
    <scope>NUCLEOTIDE SEQUENCE [LARGE SCALE GENOMIC DNA]</scope>
    <source>
        <strain evidence="6 7">DSM 25082</strain>
    </source>
</reference>
<evidence type="ECO:0000313" key="7">
    <source>
        <dbReference type="Proteomes" id="UP000295357"/>
    </source>
</evidence>
<evidence type="ECO:0000259" key="5">
    <source>
        <dbReference type="SMART" id="SM00327"/>
    </source>
</evidence>
<organism evidence="6 7">
    <name type="scientific">Roseateles asaccharophilus</name>
    <dbReference type="NCBI Taxonomy" id="582607"/>
    <lineage>
        <taxon>Bacteria</taxon>
        <taxon>Pseudomonadati</taxon>
        <taxon>Pseudomonadota</taxon>
        <taxon>Betaproteobacteria</taxon>
        <taxon>Burkholderiales</taxon>
        <taxon>Sphaerotilaceae</taxon>
        <taxon>Roseateles</taxon>
    </lineage>
</organism>
<feature type="compositionally biased region" description="Basic and acidic residues" evidence="4">
    <location>
        <begin position="486"/>
        <end position="495"/>
    </location>
</feature>
<feature type="repeat" description="TPR" evidence="3">
    <location>
        <begin position="423"/>
        <end position="456"/>
    </location>
</feature>
<sequence>MAEMFGALLPLHWLRPEALWALLPILLLPLWGRRESASAVPRGVIAEHLLPHLLLRGGRRAWLRPADTLALALACFCIAWAGPAWEREPAPFAQEAAPLMIALDLSEAMDAVDLPPRRLDRARDKLRQLLAQRGDAPTGLLVYAGSAHLVLPPTKDRQVLLDYLDALSTPLMPTPGQAPARALALALQWLERSPVPGSVLFLTADWPASDLAPAAQLIQGSRQRLLVWALGTAEGGPLRDEEGRLITDAQGRSRSARLDVAGLKALRERSGAALISLSQDDTDLQRIQALIASHRAQAQEEDSSRRWLDRGPWFIWPGLLALLFSLRRGWVLQAQAAWLLALLLVLGGQPSPAWAQAPNTSSWSQRFMSWWLTPDQQGRWWLERGDPARAARHFTDPFWRGLAHARAGQWAQAAQDFARVDSAAAWFNQAQALARQGLYEEAVAAYDQALLRLPGWAEALQDRERVRGLIPPEPKLPPDGDAQAGEGEREGKEPGQRSARKPGPPRRLTEAEINSLWLQRLDTSPAGFLRRKFEIQARETAPPRQEVSP</sequence>
<dbReference type="InterPro" id="IPR011990">
    <property type="entry name" value="TPR-like_helical_dom_sf"/>
</dbReference>
<dbReference type="SUPFAM" id="SSF48452">
    <property type="entry name" value="TPR-like"/>
    <property type="match status" value="1"/>
</dbReference>
<dbReference type="SMART" id="SM00028">
    <property type="entry name" value="TPR"/>
    <property type="match status" value="1"/>
</dbReference>
<dbReference type="Gene3D" id="1.25.40.10">
    <property type="entry name" value="Tetratricopeptide repeat domain"/>
    <property type="match status" value="1"/>
</dbReference>
<dbReference type="PANTHER" id="PTHR22550:SF14">
    <property type="entry name" value="VWFA DOMAIN-CONTAINING PROTEIN"/>
    <property type="match status" value="1"/>
</dbReference>
<evidence type="ECO:0000313" key="6">
    <source>
        <dbReference type="EMBL" id="TDP04525.1"/>
    </source>
</evidence>
<dbReference type="Proteomes" id="UP000295357">
    <property type="component" value="Unassembled WGS sequence"/>
</dbReference>
<dbReference type="PANTHER" id="PTHR22550">
    <property type="entry name" value="SPORE GERMINATION PROTEIN"/>
    <property type="match status" value="1"/>
</dbReference>
<dbReference type="AlphaFoldDB" id="A0A4R6MRC3"/>
<keyword evidence="1" id="KW-0677">Repeat</keyword>
<dbReference type="SUPFAM" id="SSF53300">
    <property type="entry name" value="vWA-like"/>
    <property type="match status" value="1"/>
</dbReference>
<evidence type="ECO:0000256" key="1">
    <source>
        <dbReference type="ARBA" id="ARBA00022737"/>
    </source>
</evidence>
<comment type="caution">
    <text evidence="6">The sequence shown here is derived from an EMBL/GenBank/DDBJ whole genome shotgun (WGS) entry which is preliminary data.</text>
</comment>
<dbReference type="InterPro" id="IPR036465">
    <property type="entry name" value="vWFA_dom_sf"/>
</dbReference>
<dbReference type="InterPro" id="IPR019734">
    <property type="entry name" value="TPR_rpt"/>
</dbReference>
<dbReference type="EMBL" id="SNXE01000014">
    <property type="protein sequence ID" value="TDP04525.1"/>
    <property type="molecule type" value="Genomic_DNA"/>
</dbReference>
<dbReference type="Pfam" id="PF07719">
    <property type="entry name" value="TPR_2"/>
    <property type="match status" value="1"/>
</dbReference>
<dbReference type="PROSITE" id="PS50005">
    <property type="entry name" value="TPR"/>
    <property type="match status" value="1"/>
</dbReference>
<proteinExistence type="predicted"/>
<name>A0A4R6MRC3_9BURK</name>
<evidence type="ECO:0000256" key="3">
    <source>
        <dbReference type="PROSITE-ProRule" id="PRU00339"/>
    </source>
</evidence>
<dbReference type="InterPro" id="IPR002035">
    <property type="entry name" value="VWF_A"/>
</dbReference>
<dbReference type="Pfam" id="PF13519">
    <property type="entry name" value="VWA_2"/>
    <property type="match status" value="1"/>
</dbReference>
<accession>A0A4R6MRC3</accession>
<dbReference type="RefSeq" id="WP_133605487.1">
    <property type="nucleotide sequence ID" value="NZ_JAUFPJ010000012.1"/>
</dbReference>
<feature type="region of interest" description="Disordered" evidence="4">
    <location>
        <begin position="467"/>
        <end position="511"/>
    </location>
</feature>
<feature type="domain" description="VWFA" evidence="5">
    <location>
        <begin position="96"/>
        <end position="265"/>
    </location>
</feature>